<keyword evidence="3 5" id="KW-0863">Zinc-finger</keyword>
<dbReference type="GO" id="GO:0008270">
    <property type="term" value="F:zinc ion binding"/>
    <property type="evidence" value="ECO:0007669"/>
    <property type="project" value="UniProtKB-KW"/>
</dbReference>
<sequence>MGGHARARAAPGDFLGAKPSTRDFALEDLFRFDFASGDEGEGEGEKRATIDGGREGDAVRAAATREAREGRAAADDWDALARAWDEVEARAPARDYAWEVLNSLPSVGGDIMTCKEDEMDCFAYGGAYSVPYIAPEWLERPNGDVEDGVSDNEDEDEDEGDAHRFTKAMRESSSFLLDDEDEFMRTVDAPVDFITEPEAFAARREARALARDAREPAIDFAVKSALLCGDEEEDDFSGQDCSTMADESAYEFQEHFATAADGRVFRVSSALVTPSSSERANVEDSANHRGLTDSEDSDADLVAHSAKKSPKLIAGSTTKRKRRPDERGRRAKAYKKIKKDKGVCATDVYVMANGKKMRRGCLHCGTVKTPQWRMGPEGKKTLCNACGVRYMKGIL</sequence>
<evidence type="ECO:0000256" key="3">
    <source>
        <dbReference type="ARBA" id="ARBA00022771"/>
    </source>
</evidence>
<protein>
    <recommendedName>
        <fullName evidence="7">GATA-type domain-containing protein</fullName>
    </recommendedName>
</protein>
<feature type="compositionally biased region" description="Basic and acidic residues" evidence="6">
    <location>
        <begin position="280"/>
        <end position="292"/>
    </location>
</feature>
<dbReference type="InterPro" id="IPR000679">
    <property type="entry name" value="Znf_GATA"/>
</dbReference>
<keyword evidence="4" id="KW-0862">Zinc</keyword>
<dbReference type="SUPFAM" id="SSF57716">
    <property type="entry name" value="Glucocorticoid receptor-like (DNA-binding domain)"/>
    <property type="match status" value="1"/>
</dbReference>
<feature type="region of interest" description="Disordered" evidence="6">
    <location>
        <begin position="35"/>
        <end position="72"/>
    </location>
</feature>
<evidence type="ECO:0000256" key="6">
    <source>
        <dbReference type="SAM" id="MobiDB-lite"/>
    </source>
</evidence>
<dbReference type="PANTHER" id="PTHR45658">
    <property type="entry name" value="GATA TRANSCRIPTION FACTOR"/>
    <property type="match status" value="1"/>
</dbReference>
<evidence type="ECO:0000313" key="8">
    <source>
        <dbReference type="EMBL" id="CAD8224231.1"/>
    </source>
</evidence>
<feature type="compositionally biased region" description="Basic and acidic residues" evidence="6">
    <location>
        <begin position="43"/>
        <end position="72"/>
    </location>
</feature>
<evidence type="ECO:0000259" key="7">
    <source>
        <dbReference type="PROSITE" id="PS50114"/>
    </source>
</evidence>
<feature type="region of interest" description="Disordered" evidence="6">
    <location>
        <begin position="141"/>
        <end position="162"/>
    </location>
</feature>
<proteinExistence type="inferred from homology"/>
<dbReference type="CDD" id="cd00202">
    <property type="entry name" value="ZnF_GATA"/>
    <property type="match status" value="1"/>
</dbReference>
<dbReference type="GO" id="GO:0043565">
    <property type="term" value="F:sequence-specific DNA binding"/>
    <property type="evidence" value="ECO:0007669"/>
    <property type="project" value="InterPro"/>
</dbReference>
<organism evidence="8">
    <name type="scientific">Ostreococcus sp. 'lucimarinus'</name>
    <dbReference type="NCBI Taxonomy" id="242159"/>
    <lineage>
        <taxon>Eukaryota</taxon>
        <taxon>Viridiplantae</taxon>
        <taxon>Chlorophyta</taxon>
        <taxon>Mamiellophyceae</taxon>
        <taxon>Mamiellales</taxon>
        <taxon>Bathycoccaceae</taxon>
        <taxon>Ostreococcus</taxon>
    </lineage>
</organism>
<evidence type="ECO:0000256" key="1">
    <source>
        <dbReference type="ARBA" id="ARBA00005694"/>
    </source>
</evidence>
<dbReference type="InterPro" id="IPR051140">
    <property type="entry name" value="GATA_TF"/>
</dbReference>
<reference evidence="8" key="1">
    <citation type="submission" date="2021-01" db="EMBL/GenBank/DDBJ databases">
        <authorList>
            <person name="Corre E."/>
            <person name="Pelletier E."/>
            <person name="Niang G."/>
            <person name="Scheremetjew M."/>
            <person name="Finn R."/>
            <person name="Kale V."/>
            <person name="Holt S."/>
            <person name="Cochrane G."/>
            <person name="Meng A."/>
            <person name="Brown T."/>
            <person name="Cohen L."/>
        </authorList>
    </citation>
    <scope>NUCLEOTIDE SEQUENCE</scope>
    <source>
        <strain evidence="8">Clade-A-BCC118000</strain>
    </source>
</reference>
<evidence type="ECO:0000256" key="4">
    <source>
        <dbReference type="ARBA" id="ARBA00022833"/>
    </source>
</evidence>
<feature type="region of interest" description="Disordered" evidence="6">
    <location>
        <begin position="275"/>
        <end position="330"/>
    </location>
</feature>
<evidence type="ECO:0000256" key="5">
    <source>
        <dbReference type="PROSITE-ProRule" id="PRU00094"/>
    </source>
</evidence>
<gene>
    <name evidence="8" type="ORF">OLUC0939_LOCUS4957</name>
</gene>
<dbReference type="GO" id="GO:0006355">
    <property type="term" value="P:regulation of DNA-templated transcription"/>
    <property type="evidence" value="ECO:0007669"/>
    <property type="project" value="InterPro"/>
</dbReference>
<name>A0A7R9T3X6_9CHLO</name>
<dbReference type="PROSITE" id="PS00344">
    <property type="entry name" value="GATA_ZN_FINGER_1"/>
    <property type="match status" value="1"/>
</dbReference>
<dbReference type="AlphaFoldDB" id="A0A7R9T3X6"/>
<feature type="domain" description="GATA-type" evidence="7">
    <location>
        <begin position="355"/>
        <end position="390"/>
    </location>
</feature>
<comment type="similarity">
    <text evidence="1">Belongs to the type IV zinc-finger family. Class A subfamily.</text>
</comment>
<dbReference type="SMART" id="SM00401">
    <property type="entry name" value="ZnF_GATA"/>
    <property type="match status" value="1"/>
</dbReference>
<dbReference type="Pfam" id="PF00320">
    <property type="entry name" value="GATA"/>
    <property type="match status" value="1"/>
</dbReference>
<accession>A0A7R9T3X6</accession>
<dbReference type="Gene3D" id="3.30.50.10">
    <property type="entry name" value="Erythroid Transcription Factor GATA-1, subunit A"/>
    <property type="match status" value="1"/>
</dbReference>
<keyword evidence="2" id="KW-0479">Metal-binding</keyword>
<feature type="compositionally biased region" description="Acidic residues" evidence="6">
    <location>
        <begin position="144"/>
        <end position="160"/>
    </location>
</feature>
<dbReference type="EMBL" id="HBDX01005770">
    <property type="protein sequence ID" value="CAD8224231.1"/>
    <property type="molecule type" value="Transcribed_RNA"/>
</dbReference>
<dbReference type="PROSITE" id="PS50114">
    <property type="entry name" value="GATA_ZN_FINGER_2"/>
    <property type="match status" value="1"/>
</dbReference>
<evidence type="ECO:0000256" key="2">
    <source>
        <dbReference type="ARBA" id="ARBA00022723"/>
    </source>
</evidence>
<dbReference type="InterPro" id="IPR013088">
    <property type="entry name" value="Znf_NHR/GATA"/>
</dbReference>